<evidence type="ECO:0000256" key="1">
    <source>
        <dbReference type="ARBA" id="ARBA00023186"/>
    </source>
</evidence>
<keyword evidence="1" id="KW-0143">Chaperone</keyword>
<evidence type="ECO:0000313" key="6">
    <source>
        <dbReference type="Proteomes" id="UP000247409"/>
    </source>
</evidence>
<dbReference type="PANTHER" id="PTHR44145:SF3">
    <property type="entry name" value="DNAJ HOMOLOG SUBFAMILY A MEMBER 3, MITOCHONDRIAL"/>
    <property type="match status" value="1"/>
</dbReference>
<evidence type="ECO:0000256" key="2">
    <source>
        <dbReference type="SAM" id="MobiDB-lite"/>
    </source>
</evidence>
<feature type="compositionally biased region" description="Basic and acidic residues" evidence="2">
    <location>
        <begin position="186"/>
        <end position="198"/>
    </location>
</feature>
<dbReference type="OrthoDB" id="10250354at2759"/>
<reference evidence="5 6" key="1">
    <citation type="journal article" date="2018" name="Mol. Biol. Evol.">
        <title>Analysis of the draft genome of the red seaweed Gracilariopsis chorda provides insights into genome size evolution in Rhodophyta.</title>
        <authorList>
            <person name="Lee J."/>
            <person name="Yang E.C."/>
            <person name="Graf L."/>
            <person name="Yang J.H."/>
            <person name="Qiu H."/>
            <person name="Zel Zion U."/>
            <person name="Chan C.X."/>
            <person name="Stephens T.G."/>
            <person name="Weber A.P.M."/>
            <person name="Boo G.H."/>
            <person name="Boo S.M."/>
            <person name="Kim K.M."/>
            <person name="Shin Y."/>
            <person name="Jung M."/>
            <person name="Lee S.J."/>
            <person name="Yim H.S."/>
            <person name="Lee J.H."/>
            <person name="Bhattacharya D."/>
            <person name="Yoon H.S."/>
        </authorList>
    </citation>
    <scope>NUCLEOTIDE SEQUENCE [LARGE SCALE GENOMIC DNA]</scope>
    <source>
        <strain evidence="5 6">SKKU-2015</strain>
        <tissue evidence="5">Whole body</tissue>
    </source>
</reference>
<evidence type="ECO:0000259" key="4">
    <source>
        <dbReference type="PROSITE" id="PS50076"/>
    </source>
</evidence>
<evidence type="ECO:0000313" key="5">
    <source>
        <dbReference type="EMBL" id="PXF49833.1"/>
    </source>
</evidence>
<name>A0A2V3J695_9FLOR</name>
<feature type="domain" description="J" evidence="4">
    <location>
        <begin position="7"/>
        <end position="85"/>
    </location>
</feature>
<dbReference type="InterPro" id="IPR001623">
    <property type="entry name" value="DnaJ_domain"/>
</dbReference>
<protein>
    <submittedName>
        <fullName evidence="5">Chaperone protein DnaJ</fullName>
    </submittedName>
</protein>
<dbReference type="Gene3D" id="1.10.287.110">
    <property type="entry name" value="DnaJ domain"/>
    <property type="match status" value="1"/>
</dbReference>
<proteinExistence type="predicted"/>
<dbReference type="PANTHER" id="PTHR44145">
    <property type="entry name" value="DNAJ HOMOLOG SUBFAMILY A MEMBER 3, MITOCHONDRIAL"/>
    <property type="match status" value="1"/>
</dbReference>
<feature type="region of interest" description="Disordered" evidence="2">
    <location>
        <begin position="186"/>
        <end position="217"/>
    </location>
</feature>
<accession>A0A2V3J695</accession>
<dbReference type="PROSITE" id="PS50076">
    <property type="entry name" value="DNAJ_2"/>
    <property type="match status" value="1"/>
</dbReference>
<dbReference type="CDD" id="cd06257">
    <property type="entry name" value="DnaJ"/>
    <property type="match status" value="1"/>
</dbReference>
<feature type="compositionally biased region" description="Basic and acidic residues" evidence="2">
    <location>
        <begin position="206"/>
        <end position="217"/>
    </location>
</feature>
<comment type="caution">
    <text evidence="5">The sequence shown here is derived from an EMBL/GenBank/DDBJ whole genome shotgun (WGS) entry which is preliminary data.</text>
</comment>
<keyword evidence="3" id="KW-1133">Transmembrane helix</keyword>
<dbReference type="SUPFAM" id="SSF46565">
    <property type="entry name" value="Chaperone J-domain"/>
    <property type="match status" value="1"/>
</dbReference>
<dbReference type="InterPro" id="IPR051938">
    <property type="entry name" value="Apopto_cytoskel_mod"/>
</dbReference>
<keyword evidence="6" id="KW-1185">Reference proteome</keyword>
<dbReference type="Pfam" id="PF00226">
    <property type="entry name" value="DnaJ"/>
    <property type="match status" value="1"/>
</dbReference>
<dbReference type="Proteomes" id="UP000247409">
    <property type="component" value="Unassembled WGS sequence"/>
</dbReference>
<keyword evidence="3" id="KW-0812">Transmembrane</keyword>
<evidence type="ECO:0000256" key="3">
    <source>
        <dbReference type="SAM" id="Phobius"/>
    </source>
</evidence>
<sequence>MAEFKKCPWTTLGVEKAASEKQIREAYRKMALKHHPDVNKGCDISSRRFQEVKEAFEQIQTMKTSGRMHNAAAAHRRSTQYTRYRYTATPNQTASGSHFYGFRRDRGGRTDFRGKYENGHRSRDWGRGGMDTESFQSVQRRIRIMERTGAGLAVFLVGATVTFAALGSEVLWRANNKGKSFDDLMRNLDKKNMQSERRSGRRRERSKVTDDNKETSM</sequence>
<dbReference type="EMBL" id="NBIV01000002">
    <property type="protein sequence ID" value="PXF49833.1"/>
    <property type="molecule type" value="Genomic_DNA"/>
</dbReference>
<dbReference type="STRING" id="448386.A0A2V3J695"/>
<dbReference type="PRINTS" id="PR00625">
    <property type="entry name" value="JDOMAIN"/>
</dbReference>
<keyword evidence="3" id="KW-0472">Membrane</keyword>
<gene>
    <name evidence="5" type="ORF">BWQ96_00485</name>
</gene>
<feature type="transmembrane region" description="Helical" evidence="3">
    <location>
        <begin position="150"/>
        <end position="172"/>
    </location>
</feature>
<dbReference type="AlphaFoldDB" id="A0A2V3J695"/>
<dbReference type="InterPro" id="IPR036869">
    <property type="entry name" value="J_dom_sf"/>
</dbReference>
<organism evidence="5 6">
    <name type="scientific">Gracilariopsis chorda</name>
    <dbReference type="NCBI Taxonomy" id="448386"/>
    <lineage>
        <taxon>Eukaryota</taxon>
        <taxon>Rhodophyta</taxon>
        <taxon>Florideophyceae</taxon>
        <taxon>Rhodymeniophycidae</taxon>
        <taxon>Gracilariales</taxon>
        <taxon>Gracilariaceae</taxon>
        <taxon>Gracilariopsis</taxon>
    </lineage>
</organism>
<dbReference type="SMART" id="SM00271">
    <property type="entry name" value="DnaJ"/>
    <property type="match status" value="1"/>
</dbReference>